<evidence type="ECO:0000313" key="2">
    <source>
        <dbReference type="Proteomes" id="UP000234681"/>
    </source>
</evidence>
<dbReference type="Proteomes" id="UP000234681">
    <property type="component" value="Chromosome 6"/>
</dbReference>
<dbReference type="AlphaFoldDB" id="A6KBJ5"/>
<sequence length="57" mass="6737">MVAFAASAHGGNWISREPLAILLQGLHHPEIARMYVWYLLEQKKPTFKHPWYLVYAW</sequence>
<dbReference type="EMBL" id="CH474034">
    <property type="protein sequence ID" value="EDL97536.1"/>
    <property type="molecule type" value="Genomic_DNA"/>
</dbReference>
<reference evidence="1 2" key="1">
    <citation type="submission" date="2005-09" db="EMBL/GenBank/DDBJ databases">
        <authorList>
            <person name="Mural R.J."/>
            <person name="Li P.W."/>
            <person name="Adams M.D."/>
            <person name="Amanatides P.G."/>
            <person name="Baden-Tillson H."/>
            <person name="Barnstead M."/>
            <person name="Chin S.H."/>
            <person name="Dew I."/>
            <person name="Evans C.A."/>
            <person name="Ferriera S."/>
            <person name="Flanigan M."/>
            <person name="Fosler C."/>
            <person name="Glodek A."/>
            <person name="Gu Z."/>
            <person name="Holt R.A."/>
            <person name="Jennings D."/>
            <person name="Kraft C.L."/>
            <person name="Lu F."/>
            <person name="Nguyen T."/>
            <person name="Nusskern D.R."/>
            <person name="Pfannkoch C.M."/>
            <person name="Sitter C."/>
            <person name="Sutton G.G."/>
            <person name="Venter J.C."/>
            <person name="Wang Z."/>
            <person name="Woodage T."/>
            <person name="Zheng X.H."/>
            <person name="Zhong F."/>
        </authorList>
    </citation>
    <scope>NUCLEOTIDE SEQUENCE [LARGE SCALE GENOMIC DNA]</scope>
    <source>
        <strain>BN</strain>
        <strain evidence="2">Sprague-Dawley</strain>
    </source>
</reference>
<evidence type="ECO:0000313" key="1">
    <source>
        <dbReference type="EMBL" id="EDL97536.1"/>
    </source>
</evidence>
<accession>A6KBJ5</accession>
<protein>
    <submittedName>
        <fullName evidence="1">RCG27634</fullName>
    </submittedName>
</protein>
<name>A6KBJ5_RAT</name>
<gene>
    <name evidence="1" type="ORF">rCG_27634</name>
</gene>
<proteinExistence type="predicted"/>
<organism evidence="1 2">
    <name type="scientific">Rattus norvegicus</name>
    <name type="common">Rat</name>
    <dbReference type="NCBI Taxonomy" id="10116"/>
    <lineage>
        <taxon>Eukaryota</taxon>
        <taxon>Metazoa</taxon>
        <taxon>Chordata</taxon>
        <taxon>Craniata</taxon>
        <taxon>Vertebrata</taxon>
        <taxon>Euteleostomi</taxon>
        <taxon>Mammalia</taxon>
        <taxon>Eutheria</taxon>
        <taxon>Euarchontoglires</taxon>
        <taxon>Glires</taxon>
        <taxon>Rodentia</taxon>
        <taxon>Myomorpha</taxon>
        <taxon>Muroidea</taxon>
        <taxon>Muridae</taxon>
        <taxon>Murinae</taxon>
        <taxon>Rattus</taxon>
    </lineage>
</organism>